<dbReference type="Proteomes" id="UP000759443">
    <property type="component" value="Unassembled WGS sequence"/>
</dbReference>
<dbReference type="CDD" id="cd04301">
    <property type="entry name" value="NAT_SF"/>
    <property type="match status" value="1"/>
</dbReference>
<evidence type="ECO:0000313" key="2">
    <source>
        <dbReference type="EMBL" id="MBP1852564.1"/>
    </source>
</evidence>
<name>A0ABS4E3Q2_9HYPH</name>
<comment type="caution">
    <text evidence="2">The sequence shown here is derived from an EMBL/GenBank/DDBJ whole genome shotgun (WGS) entry which is preliminary data.</text>
</comment>
<evidence type="ECO:0000259" key="1">
    <source>
        <dbReference type="PROSITE" id="PS51186"/>
    </source>
</evidence>
<keyword evidence="3" id="KW-1185">Reference proteome</keyword>
<dbReference type="SUPFAM" id="SSF55729">
    <property type="entry name" value="Acyl-CoA N-acyltransferases (Nat)"/>
    <property type="match status" value="1"/>
</dbReference>
<gene>
    <name evidence="2" type="ORF">J2Z17_004022</name>
</gene>
<dbReference type="PROSITE" id="PS51186">
    <property type="entry name" value="GNAT"/>
    <property type="match status" value="1"/>
</dbReference>
<dbReference type="InterPro" id="IPR000182">
    <property type="entry name" value="GNAT_dom"/>
</dbReference>
<proteinExistence type="predicted"/>
<dbReference type="Pfam" id="PF00583">
    <property type="entry name" value="Acetyltransf_1"/>
    <property type="match status" value="1"/>
</dbReference>
<feature type="domain" description="N-acetyltransferase" evidence="1">
    <location>
        <begin position="12"/>
        <end position="142"/>
    </location>
</feature>
<dbReference type="Gene3D" id="3.40.630.30">
    <property type="match status" value="1"/>
</dbReference>
<organism evidence="2 3">
    <name type="scientific">Rhizobium halophytocola</name>
    <dbReference type="NCBI Taxonomy" id="735519"/>
    <lineage>
        <taxon>Bacteria</taxon>
        <taxon>Pseudomonadati</taxon>
        <taxon>Pseudomonadota</taxon>
        <taxon>Alphaproteobacteria</taxon>
        <taxon>Hyphomicrobiales</taxon>
        <taxon>Rhizobiaceae</taxon>
        <taxon>Rhizobium/Agrobacterium group</taxon>
        <taxon>Rhizobium</taxon>
    </lineage>
</organism>
<sequence>MTAMSEDLAFTDHVPEAARADILDRLKAYNNALLGPTDRRELFIPLRNDAGEIDGGLIGYTGRGWLSIEMVYVPERLRGQGMAGRLLQTAEDEARRRGCRGAVIDTINPVARRAYEAQGFSVFGRIDGFTGDFDLTWLIKRYAQP</sequence>
<dbReference type="EMBL" id="JAGGJU010000012">
    <property type="protein sequence ID" value="MBP1852564.1"/>
    <property type="molecule type" value="Genomic_DNA"/>
</dbReference>
<evidence type="ECO:0000313" key="3">
    <source>
        <dbReference type="Proteomes" id="UP000759443"/>
    </source>
</evidence>
<reference evidence="2 3" key="1">
    <citation type="submission" date="2021-03" db="EMBL/GenBank/DDBJ databases">
        <title>Genomic Encyclopedia of Type Strains, Phase IV (KMG-IV): sequencing the most valuable type-strain genomes for metagenomic binning, comparative biology and taxonomic classification.</title>
        <authorList>
            <person name="Goeker M."/>
        </authorList>
    </citation>
    <scope>NUCLEOTIDE SEQUENCE [LARGE SCALE GENOMIC DNA]</scope>
    <source>
        <strain evidence="2 3">DSM 21600</strain>
    </source>
</reference>
<accession>A0ABS4E3Q2</accession>
<protein>
    <submittedName>
        <fullName evidence="2">GNAT superfamily N-acetyltransferase</fullName>
    </submittedName>
</protein>
<dbReference type="InterPro" id="IPR016181">
    <property type="entry name" value="Acyl_CoA_acyltransferase"/>
</dbReference>